<protein>
    <submittedName>
        <fullName evidence="1">Uncharacterized protein</fullName>
    </submittedName>
</protein>
<keyword evidence="2" id="KW-1185">Reference proteome</keyword>
<dbReference type="PANTHER" id="PTHR34373:SF9">
    <property type="entry name" value="SHUGOSHIN 2"/>
    <property type="match status" value="1"/>
</dbReference>
<dbReference type="GO" id="GO:0045144">
    <property type="term" value="P:meiotic sister chromatid segregation"/>
    <property type="evidence" value="ECO:0007669"/>
    <property type="project" value="InterPro"/>
</dbReference>
<name>A0A804INU2_MUSAM</name>
<reference evidence="1" key="1">
    <citation type="submission" date="2021-05" db="UniProtKB">
        <authorList>
            <consortium name="EnsemblPlants"/>
        </authorList>
    </citation>
    <scope>IDENTIFICATION</scope>
    <source>
        <strain evidence="1">subsp. malaccensis</strain>
    </source>
</reference>
<accession>A0A804INU2</accession>
<evidence type="ECO:0000313" key="2">
    <source>
        <dbReference type="Proteomes" id="UP000012960"/>
    </source>
</evidence>
<dbReference type="EnsemblPlants" id="Ma04_t12100.1">
    <property type="protein sequence ID" value="Ma04_p12100.1"/>
    <property type="gene ID" value="Ma04_g12100"/>
</dbReference>
<dbReference type="PANTHER" id="PTHR34373">
    <property type="entry name" value="SHUGOSHIN 2"/>
    <property type="match status" value="1"/>
</dbReference>
<dbReference type="Proteomes" id="UP000012960">
    <property type="component" value="Unplaced"/>
</dbReference>
<dbReference type="AlphaFoldDB" id="A0A804INU2"/>
<proteinExistence type="predicted"/>
<dbReference type="InParanoid" id="A0A804INU2"/>
<sequence length="117" mass="13333">MFSCLMVWLIVIFVCYNRRFNLIYFLGCTLSILKLKTSELEEKEKLIKDLLNKIGSEIGSTKCEEVEANATQLANDKKICNPNKKCKLKQQPLGRTTLVHQVASEGKVDGRRKILPC</sequence>
<organism evidence="1 2">
    <name type="scientific">Musa acuminata subsp. malaccensis</name>
    <name type="common">Wild banana</name>
    <name type="synonym">Musa malaccensis</name>
    <dbReference type="NCBI Taxonomy" id="214687"/>
    <lineage>
        <taxon>Eukaryota</taxon>
        <taxon>Viridiplantae</taxon>
        <taxon>Streptophyta</taxon>
        <taxon>Embryophyta</taxon>
        <taxon>Tracheophyta</taxon>
        <taxon>Spermatophyta</taxon>
        <taxon>Magnoliopsida</taxon>
        <taxon>Liliopsida</taxon>
        <taxon>Zingiberales</taxon>
        <taxon>Musaceae</taxon>
        <taxon>Musa</taxon>
    </lineage>
</organism>
<dbReference type="InterPro" id="IPR044693">
    <property type="entry name" value="SGO_plant"/>
</dbReference>
<dbReference type="Gramene" id="Ma04_t12100.1">
    <property type="protein sequence ID" value="Ma04_p12100.1"/>
    <property type="gene ID" value="Ma04_g12100"/>
</dbReference>
<evidence type="ECO:0000313" key="1">
    <source>
        <dbReference type="EnsemblPlants" id="Ma04_p12100.1"/>
    </source>
</evidence>
<dbReference type="GO" id="GO:0000775">
    <property type="term" value="C:chromosome, centromeric region"/>
    <property type="evidence" value="ECO:0007669"/>
    <property type="project" value="InterPro"/>
</dbReference>
<dbReference type="GO" id="GO:0034090">
    <property type="term" value="P:maintenance of meiotic sister chromatid cohesion"/>
    <property type="evidence" value="ECO:0007669"/>
    <property type="project" value="InterPro"/>
</dbReference>